<dbReference type="Pfam" id="PF12311">
    <property type="entry name" value="DUF3632"/>
    <property type="match status" value="1"/>
</dbReference>
<organism evidence="1 2">
    <name type="scientific">Neoarthrinium moseri</name>
    <dbReference type="NCBI Taxonomy" id="1658444"/>
    <lineage>
        <taxon>Eukaryota</taxon>
        <taxon>Fungi</taxon>
        <taxon>Dikarya</taxon>
        <taxon>Ascomycota</taxon>
        <taxon>Pezizomycotina</taxon>
        <taxon>Sordariomycetes</taxon>
        <taxon>Xylariomycetidae</taxon>
        <taxon>Amphisphaeriales</taxon>
        <taxon>Apiosporaceae</taxon>
        <taxon>Neoarthrinium</taxon>
    </lineage>
</organism>
<dbReference type="InterPro" id="IPR022085">
    <property type="entry name" value="OpdG"/>
</dbReference>
<comment type="caution">
    <text evidence="1">The sequence shown here is derived from an EMBL/GenBank/DDBJ whole genome shotgun (WGS) entry which is preliminary data.</text>
</comment>
<dbReference type="InterPro" id="IPR053204">
    <property type="entry name" value="Oxopyrrolidines_Biosynth-assoc"/>
</dbReference>
<evidence type="ECO:0000313" key="2">
    <source>
        <dbReference type="Proteomes" id="UP000829685"/>
    </source>
</evidence>
<sequence length="314" mass="34905">MSAFSWEVFESSEVFKTLRKLTEQPAEAYSSENGLQEIHGLVMAEVAKNRGKSLLEVNGSQVRNEGKPMLAGAIPDSVADVLVELACRTPPSDQRRLVEFASQLYRRTEIDPESGEPLTQDGKAVWAENVSLLRSANTEWRDRISAEENGGAWNIKTYSDDVGLPSDIKRRWANLMAFTAQLTQLAPPVPEYDDNPIHWAHMAIWSLRAAFEADIAPHELVGTTTFHVACLWFIYAADAVWACALKEIEAGGEFMSSPGSQYQEKAWKGFNQERWDTWVRALETAGTSCSDSDEETKDMIDGALKKAKNASQGN</sequence>
<reference evidence="1" key="1">
    <citation type="submission" date="2021-03" db="EMBL/GenBank/DDBJ databases">
        <title>Revisited historic fungal species revealed as producer of novel bioactive compounds through whole genome sequencing and comparative genomics.</title>
        <authorList>
            <person name="Vignolle G.A."/>
            <person name="Hochenegger N."/>
            <person name="Mach R.L."/>
            <person name="Mach-Aigner A.R."/>
            <person name="Javad Rahimi M."/>
            <person name="Salim K.A."/>
            <person name="Chan C.M."/>
            <person name="Lim L.B.L."/>
            <person name="Cai F."/>
            <person name="Druzhinina I.S."/>
            <person name="U'Ren J.M."/>
            <person name="Derntl C."/>
        </authorList>
    </citation>
    <scope>NUCLEOTIDE SEQUENCE</scope>
    <source>
        <strain evidence="1">TUCIM 5799</strain>
    </source>
</reference>
<name>A0A9P9WDQ1_9PEZI</name>
<dbReference type="EMBL" id="JAFIMR010000037">
    <property type="protein sequence ID" value="KAI1858174.1"/>
    <property type="molecule type" value="Genomic_DNA"/>
</dbReference>
<accession>A0A9P9WDQ1</accession>
<proteinExistence type="predicted"/>
<gene>
    <name evidence="1" type="ORF">JX265_010842</name>
</gene>
<keyword evidence="2" id="KW-1185">Reference proteome</keyword>
<dbReference type="AlphaFoldDB" id="A0A9P9WDQ1"/>
<dbReference type="PANTHER" id="PTHR38797:SF6">
    <property type="match status" value="1"/>
</dbReference>
<evidence type="ECO:0000313" key="1">
    <source>
        <dbReference type="EMBL" id="KAI1858174.1"/>
    </source>
</evidence>
<dbReference type="Proteomes" id="UP000829685">
    <property type="component" value="Unassembled WGS sequence"/>
</dbReference>
<dbReference type="PANTHER" id="PTHR38797">
    <property type="entry name" value="NUCLEAR PORE COMPLEX PROTEIN NUP85-RELATED"/>
    <property type="match status" value="1"/>
</dbReference>
<protein>
    <submittedName>
        <fullName evidence="1">Uncharacterized protein</fullName>
    </submittedName>
</protein>